<dbReference type="AlphaFoldDB" id="A0A0C2DD94"/>
<sequence length="101" mass="11787">MRISWEPPAEDRRNGNITAYKAILTPMDSDGERIEKQSIEHLQENSSLKSNFMMNMVTSEFCQLLAMKLFWNARVFPFISKKNEQCLTFRVGNPLKIFLRG</sequence>
<name>A0A0C2DD94_9BILA</name>
<organism evidence="1 2">
    <name type="scientific">Ancylostoma duodenale</name>
    <dbReference type="NCBI Taxonomy" id="51022"/>
    <lineage>
        <taxon>Eukaryota</taxon>
        <taxon>Metazoa</taxon>
        <taxon>Ecdysozoa</taxon>
        <taxon>Nematoda</taxon>
        <taxon>Chromadorea</taxon>
        <taxon>Rhabditida</taxon>
        <taxon>Rhabditina</taxon>
        <taxon>Rhabditomorpha</taxon>
        <taxon>Strongyloidea</taxon>
        <taxon>Ancylostomatidae</taxon>
        <taxon>Ancylostomatinae</taxon>
        <taxon>Ancylostoma</taxon>
    </lineage>
</organism>
<evidence type="ECO:0008006" key="3">
    <source>
        <dbReference type="Google" id="ProtNLM"/>
    </source>
</evidence>
<dbReference type="InterPro" id="IPR013783">
    <property type="entry name" value="Ig-like_fold"/>
</dbReference>
<evidence type="ECO:0000313" key="1">
    <source>
        <dbReference type="EMBL" id="KIH67833.1"/>
    </source>
</evidence>
<dbReference type="EMBL" id="KN726555">
    <property type="protein sequence ID" value="KIH67833.1"/>
    <property type="molecule type" value="Genomic_DNA"/>
</dbReference>
<proteinExistence type="predicted"/>
<accession>A0A0C2DD94</accession>
<dbReference type="OrthoDB" id="10253954at2759"/>
<evidence type="ECO:0000313" key="2">
    <source>
        <dbReference type="Proteomes" id="UP000054047"/>
    </source>
</evidence>
<dbReference type="Proteomes" id="UP000054047">
    <property type="component" value="Unassembled WGS sequence"/>
</dbReference>
<dbReference type="Gene3D" id="2.60.40.10">
    <property type="entry name" value="Immunoglobulins"/>
    <property type="match status" value="1"/>
</dbReference>
<reference evidence="1 2" key="1">
    <citation type="submission" date="2013-12" db="EMBL/GenBank/DDBJ databases">
        <title>Draft genome of the parsitic nematode Ancylostoma duodenale.</title>
        <authorList>
            <person name="Mitreva M."/>
        </authorList>
    </citation>
    <scope>NUCLEOTIDE SEQUENCE [LARGE SCALE GENOMIC DNA]</scope>
    <source>
        <strain evidence="1 2">Zhejiang</strain>
    </source>
</reference>
<keyword evidence="2" id="KW-1185">Reference proteome</keyword>
<protein>
    <recommendedName>
        <fullName evidence="3">Fibronectin type-III domain-containing protein</fullName>
    </recommendedName>
</protein>
<gene>
    <name evidence="1" type="ORF">ANCDUO_01829</name>
</gene>